<organism evidence="2 3">
    <name type="scientific">Acinetobacter vivianii</name>
    <dbReference type="NCBI Taxonomy" id="1776742"/>
    <lineage>
        <taxon>Bacteria</taxon>
        <taxon>Pseudomonadati</taxon>
        <taxon>Pseudomonadota</taxon>
        <taxon>Gammaproteobacteria</taxon>
        <taxon>Moraxellales</taxon>
        <taxon>Moraxellaceae</taxon>
        <taxon>Acinetobacter</taxon>
    </lineage>
</organism>
<keyword evidence="1" id="KW-1133">Transmembrane helix</keyword>
<keyword evidence="1" id="KW-0472">Membrane</keyword>
<protein>
    <submittedName>
        <fullName evidence="2">Uncharacterized protein</fullName>
    </submittedName>
</protein>
<dbReference type="Proteomes" id="UP000013173">
    <property type="component" value="Unassembled WGS sequence"/>
</dbReference>
<name>N9QD71_9GAMM</name>
<keyword evidence="3" id="KW-1185">Reference proteome</keyword>
<evidence type="ECO:0000256" key="1">
    <source>
        <dbReference type="SAM" id="Phobius"/>
    </source>
</evidence>
<comment type="caution">
    <text evidence="2">The sequence shown here is derived from an EMBL/GenBank/DDBJ whole genome shotgun (WGS) entry which is preliminary data.</text>
</comment>
<dbReference type="EMBL" id="APRW01000001">
    <property type="protein sequence ID" value="ENX24867.1"/>
    <property type="molecule type" value="Genomic_DNA"/>
</dbReference>
<gene>
    <name evidence="2" type="ORF">F892_00017</name>
</gene>
<feature type="transmembrane region" description="Helical" evidence="1">
    <location>
        <begin position="12"/>
        <end position="30"/>
    </location>
</feature>
<accession>N9QD71</accession>
<dbReference type="AlphaFoldDB" id="N9QD71"/>
<evidence type="ECO:0000313" key="2">
    <source>
        <dbReference type="EMBL" id="ENX24867.1"/>
    </source>
</evidence>
<sequence>MQSKSQNRGISLIGVMLITLIGILVAFNNLDRADEILRVLKISVNTALVFIAGLIYLFHKKKDKWKRANKNFSFSICTFVLVAILAIFFNAIA</sequence>
<dbReference type="HOGENOM" id="CLU_2393186_0_0_6"/>
<feature type="transmembrane region" description="Helical" evidence="1">
    <location>
        <begin position="42"/>
        <end position="59"/>
    </location>
</feature>
<reference evidence="2 3" key="1">
    <citation type="submission" date="2013-02" db="EMBL/GenBank/DDBJ databases">
        <title>The Genome Sequence of Acinetobacter sp. NIPH 2168.</title>
        <authorList>
            <consortium name="The Broad Institute Genome Sequencing Platform"/>
            <consortium name="The Broad Institute Genome Sequencing Center for Infectious Disease"/>
            <person name="Cerqueira G."/>
            <person name="Feldgarden M."/>
            <person name="Courvalin P."/>
            <person name="Perichon B."/>
            <person name="Grillot-Courvalin C."/>
            <person name="Clermont D."/>
            <person name="Rocha E."/>
            <person name="Yoon E.-J."/>
            <person name="Nemec A."/>
            <person name="Walker B."/>
            <person name="Young S.K."/>
            <person name="Zeng Q."/>
            <person name="Gargeya S."/>
            <person name="Fitzgerald M."/>
            <person name="Haas B."/>
            <person name="Abouelleil A."/>
            <person name="Alvarado L."/>
            <person name="Arachchi H.M."/>
            <person name="Berlin A.M."/>
            <person name="Chapman S.B."/>
            <person name="Dewar J."/>
            <person name="Goldberg J."/>
            <person name="Griggs A."/>
            <person name="Gujja S."/>
            <person name="Hansen M."/>
            <person name="Howarth C."/>
            <person name="Imamovic A."/>
            <person name="Larimer J."/>
            <person name="McCowan C."/>
            <person name="Murphy C."/>
            <person name="Neiman D."/>
            <person name="Pearson M."/>
            <person name="Priest M."/>
            <person name="Roberts A."/>
            <person name="Saif S."/>
            <person name="Shea T."/>
            <person name="Sisk P."/>
            <person name="Sykes S."/>
            <person name="Wortman J."/>
            <person name="Nusbaum C."/>
            <person name="Birren B."/>
        </authorList>
    </citation>
    <scope>NUCLEOTIDE SEQUENCE [LARGE SCALE GENOMIC DNA]</scope>
    <source>
        <strain evidence="2 3">NIPH 2168</strain>
    </source>
</reference>
<proteinExistence type="predicted"/>
<keyword evidence="1" id="KW-0812">Transmembrane</keyword>
<feature type="transmembrane region" description="Helical" evidence="1">
    <location>
        <begin position="71"/>
        <end position="92"/>
    </location>
</feature>
<evidence type="ECO:0000313" key="3">
    <source>
        <dbReference type="Proteomes" id="UP000013173"/>
    </source>
</evidence>